<dbReference type="EMBL" id="CP145132">
    <property type="protein sequence ID" value="WWC55024.1"/>
    <property type="molecule type" value="Genomic_DNA"/>
</dbReference>
<dbReference type="InterPro" id="IPR001387">
    <property type="entry name" value="Cro/C1-type_HTH"/>
</dbReference>
<dbReference type="Proteomes" id="UP001069047">
    <property type="component" value="Unassembled WGS sequence"/>
</dbReference>
<protein>
    <submittedName>
        <fullName evidence="5">XRE family transcriptional regulator</fullName>
    </submittedName>
</protein>
<proteinExistence type="predicted"/>
<evidence type="ECO:0000256" key="2">
    <source>
        <dbReference type="ARBA" id="ARBA00023125"/>
    </source>
</evidence>
<evidence type="ECO:0000256" key="1">
    <source>
        <dbReference type="ARBA" id="ARBA00023015"/>
    </source>
</evidence>
<keyword evidence="7" id="KW-1185">Reference proteome</keyword>
<evidence type="ECO:0000259" key="4">
    <source>
        <dbReference type="PROSITE" id="PS50943"/>
    </source>
</evidence>
<organism evidence="5 8">
    <name type="scientific">Aerococcus mictus</name>
    <dbReference type="NCBI Taxonomy" id="2976810"/>
    <lineage>
        <taxon>Bacteria</taxon>
        <taxon>Bacillati</taxon>
        <taxon>Bacillota</taxon>
        <taxon>Bacilli</taxon>
        <taxon>Lactobacillales</taxon>
        <taxon>Aerococcaceae</taxon>
        <taxon>Aerococcus</taxon>
    </lineage>
</organism>
<accession>A0A1E9PHT1</accession>
<evidence type="ECO:0000313" key="5">
    <source>
        <dbReference type="EMBL" id="MCY3086760.1"/>
    </source>
</evidence>
<dbReference type="Pfam" id="PF01381">
    <property type="entry name" value="HTH_3"/>
    <property type="match status" value="1"/>
</dbReference>
<gene>
    <name evidence="6" type="ORF">DBT44_0001620</name>
    <name evidence="5" type="ORF">ODY61_01370</name>
</gene>
<dbReference type="InterPro" id="IPR015927">
    <property type="entry name" value="Peptidase_S24_S26A/B/C"/>
</dbReference>
<sequence>MHLGEIIKKYRTQNNMSMDSFSKRSGISKAYISVLEKNKDPRNGKKVTPSIPIIKKAAEGMGVMFDDLFNQLDNEDTVSFKQSSSTTLDSVTETTSKLIERRQQKVLHYAENQLEQQNTVNEENETYTLRKRPSAAGSAIYVDDDEYNYEVVSASVVPKGADELVEITGDSMQPLIQKGDEVYIRHQPTVENGEVAIVRIADEGVTCKRVYTNEDGIILRSENPKYDDMHLEANQVTILGKVIL</sequence>
<dbReference type="AlphaFoldDB" id="A0A1E9PHT1"/>
<dbReference type="InterPro" id="IPR036286">
    <property type="entry name" value="LexA/Signal_pep-like_sf"/>
</dbReference>
<reference evidence="6 7" key="1">
    <citation type="journal article" date="2020" name="J. Bacteriol.">
        <title>Aerococcus urinae Isolated from Women with Lower Urinary Tract Symptoms: In Vitro Aggregation and Genome Analysis.</title>
        <authorList>
            <person name="Hilt E.E."/>
            <person name="Putonti C."/>
            <person name="Thomas-White K."/>
            <person name="Lewis A.L."/>
            <person name="Visick K.L."/>
            <person name="Gilbert N.M."/>
            <person name="Wolfe A.J."/>
        </authorList>
    </citation>
    <scope>NUCLEOTIDE SEQUENCE [LARGE SCALE GENOMIC DNA]</scope>
    <source>
        <strain evidence="6 7">UMB1016</strain>
    </source>
</reference>
<feature type="domain" description="HTH cro/C1-type" evidence="4">
    <location>
        <begin position="7"/>
        <end position="68"/>
    </location>
</feature>
<reference evidence="5" key="2">
    <citation type="submission" date="2022-09" db="EMBL/GenBank/DDBJ databases">
        <title>Aerococcus urinae taxonomy study.</title>
        <authorList>
            <person name="Christensen J."/>
            <person name="Senneby E."/>
        </authorList>
    </citation>
    <scope>NUCLEOTIDE SEQUENCE</scope>
    <source>
        <strain evidence="5">LUND-41-B12</strain>
    </source>
</reference>
<keyword evidence="2" id="KW-0238">DNA-binding</keyword>
<dbReference type="CDD" id="cd00093">
    <property type="entry name" value="HTH_XRE"/>
    <property type="match status" value="1"/>
</dbReference>
<dbReference type="PROSITE" id="PS50943">
    <property type="entry name" value="HTH_CROC1"/>
    <property type="match status" value="1"/>
</dbReference>
<dbReference type="CDD" id="cd06529">
    <property type="entry name" value="S24_LexA-like"/>
    <property type="match status" value="1"/>
</dbReference>
<dbReference type="PANTHER" id="PTHR40661">
    <property type="match status" value="1"/>
</dbReference>
<dbReference type="InterPro" id="IPR010982">
    <property type="entry name" value="Lambda_DNA-bd_dom_sf"/>
</dbReference>
<evidence type="ECO:0000313" key="6">
    <source>
        <dbReference type="EMBL" id="WWC55024.1"/>
    </source>
</evidence>
<evidence type="ECO:0000256" key="3">
    <source>
        <dbReference type="ARBA" id="ARBA00023163"/>
    </source>
</evidence>
<dbReference type="RefSeq" id="WP_070559462.1">
    <property type="nucleotide sequence ID" value="NZ_CAJHLJ010000013.1"/>
</dbReference>
<dbReference type="GO" id="GO:0003677">
    <property type="term" value="F:DNA binding"/>
    <property type="evidence" value="ECO:0007669"/>
    <property type="project" value="UniProtKB-KW"/>
</dbReference>
<name>A0A1E9PHT1_9LACT</name>
<dbReference type="SUPFAM" id="SSF51306">
    <property type="entry name" value="LexA/Signal peptidase"/>
    <property type="match status" value="1"/>
</dbReference>
<dbReference type="InterPro" id="IPR039418">
    <property type="entry name" value="LexA-like"/>
</dbReference>
<accession>A0A9Q4H2N9</accession>
<dbReference type="SUPFAM" id="SSF47413">
    <property type="entry name" value="lambda repressor-like DNA-binding domains"/>
    <property type="match status" value="1"/>
</dbReference>
<reference evidence="6" key="3">
    <citation type="submission" date="2024-02" db="EMBL/GenBank/DDBJ databases">
        <authorList>
            <person name="Choi B."/>
        </authorList>
    </citation>
    <scope>NUCLEOTIDE SEQUENCE</scope>
    <source>
        <strain evidence="6">UMB1016</strain>
    </source>
</reference>
<dbReference type="Gene3D" id="2.10.109.10">
    <property type="entry name" value="Umud Fragment, subunit A"/>
    <property type="match status" value="1"/>
</dbReference>
<keyword evidence="3" id="KW-0804">Transcription</keyword>
<dbReference type="Proteomes" id="UP000250354">
    <property type="component" value="Chromosome"/>
</dbReference>
<dbReference type="PANTHER" id="PTHR40661:SF1">
    <property type="entry name" value="HTH CRO_C1-TYPE DOMAIN-CONTAINING PROTEIN"/>
    <property type="match status" value="1"/>
</dbReference>
<dbReference type="Pfam" id="PF00717">
    <property type="entry name" value="Peptidase_S24"/>
    <property type="match status" value="1"/>
</dbReference>
<keyword evidence="1" id="KW-0805">Transcription regulation</keyword>
<evidence type="ECO:0000313" key="8">
    <source>
        <dbReference type="Proteomes" id="UP001069047"/>
    </source>
</evidence>
<dbReference type="EMBL" id="JAOTMY010000001">
    <property type="protein sequence ID" value="MCY3086760.1"/>
    <property type="molecule type" value="Genomic_DNA"/>
</dbReference>
<evidence type="ECO:0000313" key="7">
    <source>
        <dbReference type="Proteomes" id="UP000250354"/>
    </source>
</evidence>
<dbReference type="Gene3D" id="1.10.260.40">
    <property type="entry name" value="lambda repressor-like DNA-binding domains"/>
    <property type="match status" value="1"/>
</dbReference>
<dbReference type="SMART" id="SM00530">
    <property type="entry name" value="HTH_XRE"/>
    <property type="match status" value="1"/>
</dbReference>